<dbReference type="EMBL" id="JAOQJQ010000001">
    <property type="protein sequence ID" value="MCU6761462.1"/>
    <property type="molecule type" value="Genomic_DNA"/>
</dbReference>
<evidence type="ECO:0000259" key="2">
    <source>
        <dbReference type="Pfam" id="PF02657"/>
    </source>
</evidence>
<feature type="domain" description="Fe-S metabolism associated" evidence="2">
    <location>
        <begin position="16"/>
        <end position="134"/>
    </location>
</feature>
<dbReference type="RefSeq" id="WP_158424258.1">
    <property type="nucleotide sequence ID" value="NZ_JAOQJQ010000001.1"/>
</dbReference>
<comment type="similarity">
    <text evidence="1">Belongs to the SufE family.</text>
</comment>
<name>A0ABT2TIK4_9FIRM</name>
<gene>
    <name evidence="3" type="ORF">OCV88_03785</name>
</gene>
<comment type="caution">
    <text evidence="3">The sequence shown here is derived from an EMBL/GenBank/DDBJ whole genome shotgun (WGS) entry which is preliminary data.</text>
</comment>
<evidence type="ECO:0000313" key="4">
    <source>
        <dbReference type="Proteomes" id="UP001652442"/>
    </source>
</evidence>
<evidence type="ECO:0000313" key="3">
    <source>
        <dbReference type="EMBL" id="MCU6761462.1"/>
    </source>
</evidence>
<dbReference type="Proteomes" id="UP001652442">
    <property type="component" value="Unassembled WGS sequence"/>
</dbReference>
<dbReference type="Pfam" id="PF02657">
    <property type="entry name" value="SufE"/>
    <property type="match status" value="1"/>
</dbReference>
<evidence type="ECO:0000256" key="1">
    <source>
        <dbReference type="ARBA" id="ARBA00010282"/>
    </source>
</evidence>
<organism evidence="3 4">
    <name type="scientific">Brotonthovivens ammoniilytica</name>
    <dbReference type="NCBI Taxonomy" id="2981725"/>
    <lineage>
        <taxon>Bacteria</taxon>
        <taxon>Bacillati</taxon>
        <taxon>Bacillota</taxon>
        <taxon>Clostridia</taxon>
        <taxon>Lachnospirales</taxon>
        <taxon>Lachnospiraceae</taxon>
        <taxon>Brotonthovivens</taxon>
    </lineage>
</organism>
<accession>A0ABT2TIK4</accession>
<reference evidence="3 4" key="1">
    <citation type="journal article" date="2021" name="ISME Commun">
        <title>Automated analysis of genomic sequences facilitates high-throughput and comprehensive description of bacteria.</title>
        <authorList>
            <person name="Hitch T.C.A."/>
        </authorList>
    </citation>
    <scope>NUCLEOTIDE SEQUENCE [LARGE SCALE GENOMIC DNA]</scope>
    <source>
        <strain evidence="3 4">Sanger_109</strain>
    </source>
</reference>
<dbReference type="PANTHER" id="PTHR43597:SF5">
    <property type="entry name" value="SUFE-LIKE PROTEIN 2, CHLOROPLASTIC"/>
    <property type="match status" value="1"/>
</dbReference>
<dbReference type="SUPFAM" id="SSF82649">
    <property type="entry name" value="SufE/NifU"/>
    <property type="match status" value="1"/>
</dbReference>
<dbReference type="PANTHER" id="PTHR43597">
    <property type="entry name" value="SULFUR ACCEPTOR PROTEIN CSDE"/>
    <property type="match status" value="1"/>
</dbReference>
<sequence>MEEALTITRLEETYMDDLNLLDDWFLQYEYLLEISSDLPHIPKELRTEENKVHGCQSGVWLLLSEDNGRIYVQADSEALIIRGMLAVIVSLLNGRKADEIVCYTPRFIEETNLKTQISTDRFHGIHEVIKNIQNFAGKKKGA</sequence>
<protein>
    <submittedName>
        <fullName evidence="3">SufE family protein</fullName>
    </submittedName>
</protein>
<dbReference type="InterPro" id="IPR003808">
    <property type="entry name" value="Fe-S_metab-assoc_dom"/>
</dbReference>
<keyword evidence="4" id="KW-1185">Reference proteome</keyword>
<proteinExistence type="inferred from homology"/>
<dbReference type="Gene3D" id="3.90.1010.10">
    <property type="match status" value="1"/>
</dbReference>